<accession>A0ABQ6CIQ2</accession>
<evidence type="ECO:0000313" key="2">
    <source>
        <dbReference type="Proteomes" id="UP001156882"/>
    </source>
</evidence>
<comment type="caution">
    <text evidence="1">The sequence shown here is derived from an EMBL/GenBank/DDBJ whole genome shotgun (WGS) entry which is preliminary data.</text>
</comment>
<keyword evidence="2" id="KW-1185">Reference proteome</keyword>
<protein>
    <recommendedName>
        <fullName evidence="3">DUF4304 domain-containing protein</fullName>
    </recommendedName>
</protein>
<reference evidence="2" key="1">
    <citation type="journal article" date="2019" name="Int. J. Syst. Evol. Microbiol.">
        <title>The Global Catalogue of Microorganisms (GCM) 10K type strain sequencing project: providing services to taxonomists for standard genome sequencing and annotation.</title>
        <authorList>
            <consortium name="The Broad Institute Genomics Platform"/>
            <consortium name="The Broad Institute Genome Sequencing Center for Infectious Disease"/>
            <person name="Wu L."/>
            <person name="Ma J."/>
        </authorList>
    </citation>
    <scope>NUCLEOTIDE SEQUENCE [LARGE SCALE GENOMIC DNA]</scope>
    <source>
        <strain evidence="2">NBRC 101365</strain>
    </source>
</reference>
<dbReference type="RefSeq" id="WP_284311617.1">
    <property type="nucleotide sequence ID" value="NZ_BSPC01000015.1"/>
</dbReference>
<sequence>MREYVKSKEFNKRMRLLLTPKFQKMGWTPKPGNRCVFKRGVREFWLQTSKYNNSLSGGKFTINLGTRRILAHLNENDREIGREVESRLVARWPRPDPDPEVEVVDENGGRKRMKLGDTIKPNPRSWDHIGSEVWLRYLTKEDLDDWATFLEPRLSRLILAPHFNGFIATCLIEAFDPFLWIERAQRLRQMFRAK</sequence>
<evidence type="ECO:0000313" key="1">
    <source>
        <dbReference type="EMBL" id="GLS18745.1"/>
    </source>
</evidence>
<dbReference type="EMBL" id="BSPC01000015">
    <property type="protein sequence ID" value="GLS18745.1"/>
    <property type="molecule type" value="Genomic_DNA"/>
</dbReference>
<evidence type="ECO:0008006" key="3">
    <source>
        <dbReference type="Google" id="ProtNLM"/>
    </source>
</evidence>
<proteinExistence type="predicted"/>
<gene>
    <name evidence="1" type="ORF">GCM10007874_17620</name>
</gene>
<dbReference type="Proteomes" id="UP001156882">
    <property type="component" value="Unassembled WGS sequence"/>
</dbReference>
<name>A0ABQ6CIQ2_9HYPH</name>
<organism evidence="1 2">
    <name type="scientific">Labrys miyagiensis</name>
    <dbReference type="NCBI Taxonomy" id="346912"/>
    <lineage>
        <taxon>Bacteria</taxon>
        <taxon>Pseudomonadati</taxon>
        <taxon>Pseudomonadota</taxon>
        <taxon>Alphaproteobacteria</taxon>
        <taxon>Hyphomicrobiales</taxon>
        <taxon>Xanthobacteraceae</taxon>
        <taxon>Labrys</taxon>
    </lineage>
</organism>